<dbReference type="PANTHER" id="PTHR30126">
    <property type="entry name" value="HTH-TYPE TRANSCRIPTIONAL REGULATOR"/>
    <property type="match status" value="1"/>
</dbReference>
<evidence type="ECO:0000256" key="1">
    <source>
        <dbReference type="ARBA" id="ARBA00009437"/>
    </source>
</evidence>
<comment type="similarity">
    <text evidence="1">Belongs to the LysR transcriptional regulatory family.</text>
</comment>
<comment type="caution">
    <text evidence="6">The sequence shown here is derived from an EMBL/GenBank/DDBJ whole genome shotgun (WGS) entry which is preliminary data.</text>
</comment>
<evidence type="ECO:0000313" key="7">
    <source>
        <dbReference type="Proteomes" id="UP001652461"/>
    </source>
</evidence>
<evidence type="ECO:0000256" key="2">
    <source>
        <dbReference type="ARBA" id="ARBA00023015"/>
    </source>
</evidence>
<feature type="domain" description="HTH lysR-type" evidence="5">
    <location>
        <begin position="1"/>
        <end position="58"/>
    </location>
</feature>
<evidence type="ECO:0000259" key="5">
    <source>
        <dbReference type="PROSITE" id="PS50931"/>
    </source>
</evidence>
<dbReference type="PRINTS" id="PR00039">
    <property type="entry name" value="HTHLYSR"/>
</dbReference>
<dbReference type="CDD" id="cd08420">
    <property type="entry name" value="PBP2_CysL_like"/>
    <property type="match status" value="1"/>
</dbReference>
<dbReference type="Gene3D" id="3.40.190.290">
    <property type="match status" value="1"/>
</dbReference>
<name>A0ABT2RT77_9FIRM</name>
<dbReference type="InterPro" id="IPR000847">
    <property type="entry name" value="LysR_HTH_N"/>
</dbReference>
<dbReference type="EMBL" id="JAOQKC010000001">
    <property type="protein sequence ID" value="MCU6695529.1"/>
    <property type="molecule type" value="Genomic_DNA"/>
</dbReference>
<dbReference type="Proteomes" id="UP001652461">
    <property type="component" value="Unassembled WGS sequence"/>
</dbReference>
<dbReference type="RefSeq" id="WP_158361541.1">
    <property type="nucleotide sequence ID" value="NZ_JAOQKC010000001.1"/>
</dbReference>
<accession>A0ABT2RT77</accession>
<keyword evidence="3" id="KW-0238">DNA-binding</keyword>
<sequence>MTLRHMKIYVAVFQHSNITRAAEELHLAQPSVSLAVKELEEYYGVRLFERRGRRILPTEAGREFYGYALHIASLFDEMETRIKNWDRIGTLRIGTSITIGTHILPELLHRFQEQFPEVRTEAEINNSSLIERRVLDNAIDVGLIENQPEHEDICAVPFMRDELAAILPPGHALGRQKKVTLEQLAEYPFLMREKGSAGREILDAAFALRQQAVHPVMESVSTQAIVRGVAEGLGVAVLPYLLVRRAIREGAVIQVSLAEPMERNLNIIYHKSKYLTGNMNTFIELCKQYGEETDHE</sequence>
<dbReference type="PANTHER" id="PTHR30126:SF40">
    <property type="entry name" value="HTH-TYPE TRANSCRIPTIONAL REGULATOR GLTR"/>
    <property type="match status" value="1"/>
</dbReference>
<dbReference type="SUPFAM" id="SSF53850">
    <property type="entry name" value="Periplasmic binding protein-like II"/>
    <property type="match status" value="1"/>
</dbReference>
<dbReference type="Pfam" id="PF03466">
    <property type="entry name" value="LysR_substrate"/>
    <property type="match status" value="1"/>
</dbReference>
<keyword evidence="4" id="KW-0804">Transcription</keyword>
<protein>
    <submittedName>
        <fullName evidence="6">LysR family transcriptional regulator</fullName>
    </submittedName>
</protein>
<keyword evidence="2" id="KW-0805">Transcription regulation</keyword>
<evidence type="ECO:0000256" key="4">
    <source>
        <dbReference type="ARBA" id="ARBA00023163"/>
    </source>
</evidence>
<dbReference type="SUPFAM" id="SSF46785">
    <property type="entry name" value="Winged helix' DNA-binding domain"/>
    <property type="match status" value="1"/>
</dbReference>
<evidence type="ECO:0000256" key="3">
    <source>
        <dbReference type="ARBA" id="ARBA00023125"/>
    </source>
</evidence>
<organism evidence="6 7">
    <name type="scientific">Laedolimicola ammoniilytica</name>
    <dbReference type="NCBI Taxonomy" id="2981771"/>
    <lineage>
        <taxon>Bacteria</taxon>
        <taxon>Bacillati</taxon>
        <taxon>Bacillota</taxon>
        <taxon>Clostridia</taxon>
        <taxon>Lachnospirales</taxon>
        <taxon>Lachnospiraceae</taxon>
        <taxon>Laedolimicola</taxon>
    </lineage>
</organism>
<proteinExistence type="inferred from homology"/>
<gene>
    <name evidence="6" type="ORF">OCV63_01255</name>
</gene>
<dbReference type="InterPro" id="IPR036388">
    <property type="entry name" value="WH-like_DNA-bd_sf"/>
</dbReference>
<dbReference type="Gene3D" id="1.10.10.10">
    <property type="entry name" value="Winged helix-like DNA-binding domain superfamily/Winged helix DNA-binding domain"/>
    <property type="match status" value="1"/>
</dbReference>
<keyword evidence="7" id="KW-1185">Reference proteome</keyword>
<dbReference type="Pfam" id="PF00126">
    <property type="entry name" value="HTH_1"/>
    <property type="match status" value="1"/>
</dbReference>
<dbReference type="InterPro" id="IPR005119">
    <property type="entry name" value="LysR_subst-bd"/>
</dbReference>
<dbReference type="InterPro" id="IPR036390">
    <property type="entry name" value="WH_DNA-bd_sf"/>
</dbReference>
<evidence type="ECO:0000313" key="6">
    <source>
        <dbReference type="EMBL" id="MCU6695529.1"/>
    </source>
</evidence>
<dbReference type="PROSITE" id="PS50931">
    <property type="entry name" value="HTH_LYSR"/>
    <property type="match status" value="1"/>
</dbReference>
<reference evidence="6 7" key="1">
    <citation type="journal article" date="2021" name="ISME Commun">
        <title>Automated analysis of genomic sequences facilitates high-throughput and comprehensive description of bacteria.</title>
        <authorList>
            <person name="Hitch T.C.A."/>
        </authorList>
    </citation>
    <scope>NUCLEOTIDE SEQUENCE [LARGE SCALE GENOMIC DNA]</scope>
    <source>
        <strain evidence="6 7">Sanger_04</strain>
    </source>
</reference>